<evidence type="ECO:0000259" key="10">
    <source>
        <dbReference type="PROSITE" id="PS50157"/>
    </source>
</evidence>
<feature type="compositionally biased region" description="Polar residues" evidence="9">
    <location>
        <begin position="29"/>
        <end position="38"/>
    </location>
</feature>
<feature type="domain" description="C2H2-type" evidence="10">
    <location>
        <begin position="311"/>
        <end position="338"/>
    </location>
</feature>
<organism evidence="11 12">
    <name type="scientific">Wickerhamomyces mucosus</name>
    <dbReference type="NCBI Taxonomy" id="1378264"/>
    <lineage>
        <taxon>Eukaryota</taxon>
        <taxon>Fungi</taxon>
        <taxon>Dikarya</taxon>
        <taxon>Ascomycota</taxon>
        <taxon>Saccharomycotina</taxon>
        <taxon>Saccharomycetes</taxon>
        <taxon>Phaffomycetales</taxon>
        <taxon>Wickerhamomycetaceae</taxon>
        <taxon>Wickerhamomyces</taxon>
    </lineage>
</organism>
<accession>A0A9P8PVV5</accession>
<evidence type="ECO:0000256" key="7">
    <source>
        <dbReference type="ARBA" id="ARBA00023242"/>
    </source>
</evidence>
<proteinExistence type="predicted"/>
<dbReference type="SMART" id="SM00355">
    <property type="entry name" value="ZnF_C2H2"/>
    <property type="match status" value="2"/>
</dbReference>
<dbReference type="FunFam" id="3.30.160.60:FF:000045">
    <property type="entry name" value="ZFP69 zinc finger protein B"/>
    <property type="match status" value="1"/>
</dbReference>
<dbReference type="InterPro" id="IPR036236">
    <property type="entry name" value="Znf_C2H2_sf"/>
</dbReference>
<evidence type="ECO:0000313" key="11">
    <source>
        <dbReference type="EMBL" id="KAH3679397.1"/>
    </source>
</evidence>
<dbReference type="GO" id="GO:0000981">
    <property type="term" value="F:DNA-binding transcription factor activity, RNA polymerase II-specific"/>
    <property type="evidence" value="ECO:0007669"/>
    <property type="project" value="TreeGrafter"/>
</dbReference>
<comment type="caution">
    <text evidence="11">The sequence shown here is derived from an EMBL/GenBank/DDBJ whole genome shotgun (WGS) entry which is preliminary data.</text>
</comment>
<feature type="compositionally biased region" description="Polar residues" evidence="9">
    <location>
        <begin position="118"/>
        <end position="155"/>
    </location>
</feature>
<keyword evidence="3" id="KW-0677">Repeat</keyword>
<evidence type="ECO:0000256" key="4">
    <source>
        <dbReference type="ARBA" id="ARBA00022771"/>
    </source>
</evidence>
<dbReference type="EMBL" id="JAEUBF010000315">
    <property type="protein sequence ID" value="KAH3679397.1"/>
    <property type="molecule type" value="Genomic_DNA"/>
</dbReference>
<feature type="region of interest" description="Disordered" evidence="9">
    <location>
        <begin position="275"/>
        <end position="307"/>
    </location>
</feature>
<feature type="region of interest" description="Disordered" evidence="9">
    <location>
        <begin position="115"/>
        <end position="155"/>
    </location>
</feature>
<feature type="domain" description="C2H2-type" evidence="10">
    <location>
        <begin position="339"/>
        <end position="368"/>
    </location>
</feature>
<dbReference type="PROSITE" id="PS00028">
    <property type="entry name" value="ZINC_FINGER_C2H2_1"/>
    <property type="match status" value="2"/>
</dbReference>
<dbReference type="FunFam" id="3.30.160.60:FF:000446">
    <property type="entry name" value="Zinc finger protein"/>
    <property type="match status" value="1"/>
</dbReference>
<keyword evidence="7" id="KW-0539">Nucleus</keyword>
<keyword evidence="5" id="KW-0862">Zinc</keyword>
<feature type="region of interest" description="Disordered" evidence="9">
    <location>
        <begin position="376"/>
        <end position="397"/>
    </location>
</feature>
<dbReference type="GO" id="GO:0000978">
    <property type="term" value="F:RNA polymerase II cis-regulatory region sequence-specific DNA binding"/>
    <property type="evidence" value="ECO:0007669"/>
    <property type="project" value="TreeGrafter"/>
</dbReference>
<dbReference type="Gene3D" id="3.30.160.60">
    <property type="entry name" value="Classic Zinc Finger"/>
    <property type="match status" value="2"/>
</dbReference>
<evidence type="ECO:0000256" key="5">
    <source>
        <dbReference type="ARBA" id="ARBA00022833"/>
    </source>
</evidence>
<feature type="compositionally biased region" description="Low complexity" evidence="9">
    <location>
        <begin position="228"/>
        <end position="240"/>
    </location>
</feature>
<dbReference type="Pfam" id="PF00096">
    <property type="entry name" value="zf-C2H2"/>
    <property type="match status" value="2"/>
</dbReference>
<feature type="compositionally biased region" description="Basic and acidic residues" evidence="9">
    <location>
        <begin position="381"/>
        <end position="397"/>
    </location>
</feature>
<dbReference type="GO" id="GO:0005667">
    <property type="term" value="C:transcription regulator complex"/>
    <property type="evidence" value="ECO:0007669"/>
    <property type="project" value="TreeGrafter"/>
</dbReference>
<name>A0A9P8PVV5_9ASCO</name>
<gene>
    <name evidence="11" type="ORF">WICMUC_001017</name>
</gene>
<feature type="compositionally biased region" description="Low complexity" evidence="9">
    <location>
        <begin position="18"/>
        <end position="28"/>
    </location>
</feature>
<evidence type="ECO:0000256" key="8">
    <source>
        <dbReference type="PROSITE-ProRule" id="PRU00042"/>
    </source>
</evidence>
<dbReference type="PANTHER" id="PTHR14003">
    <property type="entry name" value="TRANSCRIPTIONAL REPRESSOR PROTEIN YY"/>
    <property type="match status" value="1"/>
</dbReference>
<dbReference type="OrthoDB" id="6077919at2759"/>
<comment type="subcellular location">
    <subcellularLocation>
        <location evidence="1">Nucleus</location>
    </subcellularLocation>
</comment>
<keyword evidence="6" id="KW-0238">DNA-binding</keyword>
<keyword evidence="4 8" id="KW-0863">Zinc-finger</keyword>
<reference evidence="11" key="2">
    <citation type="submission" date="2021-01" db="EMBL/GenBank/DDBJ databases">
        <authorList>
            <person name="Schikora-Tamarit M.A."/>
        </authorList>
    </citation>
    <scope>NUCLEOTIDE SEQUENCE</scope>
    <source>
        <strain evidence="11">CBS6341</strain>
    </source>
</reference>
<evidence type="ECO:0000256" key="6">
    <source>
        <dbReference type="ARBA" id="ARBA00023125"/>
    </source>
</evidence>
<feature type="region of interest" description="Disordered" evidence="9">
    <location>
        <begin position="228"/>
        <end position="249"/>
    </location>
</feature>
<dbReference type="AlphaFoldDB" id="A0A9P8PVV5"/>
<evidence type="ECO:0000313" key="12">
    <source>
        <dbReference type="Proteomes" id="UP000769528"/>
    </source>
</evidence>
<evidence type="ECO:0000256" key="1">
    <source>
        <dbReference type="ARBA" id="ARBA00004123"/>
    </source>
</evidence>
<dbReference type="PANTHER" id="PTHR14003:SF20">
    <property type="entry name" value="FINGER DOMAIN PROTEIN, PUTATIVE (AFU_ORTHOLOGUE AFUA_4G10380)-RELATED"/>
    <property type="match status" value="1"/>
</dbReference>
<feature type="region of interest" description="Disordered" evidence="9">
    <location>
        <begin position="1"/>
        <end position="38"/>
    </location>
</feature>
<protein>
    <recommendedName>
        <fullName evidence="10">C2H2-type domain-containing protein</fullName>
    </recommendedName>
</protein>
<sequence>MLSPRSHETAYHSAIVGSNPNSTPPSSTAINIPSNNSHLNEPRLNSNIIEYLPPTMQVQSLPYSNYQQIHYPQHFPQGITIPQQQQQFQVQPQNQHQNQHQQQLPYNNNYTTINNIPQSNSNSFSLPSVTTQQQTFYSDPNNNLPTPYDSNNITPTLEEDKNKFLVYQTQPINTINTQYLSSTQDYHGGVYTDFNSFNQYQNFINNTQLQSSQNNQNSQLQPQRFPLTTSISTPTLPLHPQATQDELPFPGVLDPVRTNPYISLHPRSVTYPTEALQPSSFTKSKSKKRFSSTSSSSSNLLGMTPETAARNRCPQCQKQFKRPSSLQTHLYSHTGEKPFRCTFDGCGRMFSVRSNMIRHRKLHDRDAQTSISNSVVQQLSRENEERDAEKRESDFLF</sequence>
<feature type="region of interest" description="Disordered" evidence="9">
    <location>
        <begin position="83"/>
        <end position="102"/>
    </location>
</feature>
<evidence type="ECO:0000256" key="3">
    <source>
        <dbReference type="ARBA" id="ARBA00022737"/>
    </source>
</evidence>
<reference evidence="11" key="1">
    <citation type="journal article" date="2021" name="Open Biol.">
        <title>Shared evolutionary footprints suggest mitochondrial oxidative damage underlies multiple complex I losses in fungi.</title>
        <authorList>
            <person name="Schikora-Tamarit M.A."/>
            <person name="Marcet-Houben M."/>
            <person name="Nosek J."/>
            <person name="Gabaldon T."/>
        </authorList>
    </citation>
    <scope>NUCLEOTIDE SEQUENCE</scope>
    <source>
        <strain evidence="11">CBS6341</strain>
    </source>
</reference>
<keyword evidence="12" id="KW-1185">Reference proteome</keyword>
<dbReference type="GO" id="GO:0005634">
    <property type="term" value="C:nucleus"/>
    <property type="evidence" value="ECO:0007669"/>
    <property type="project" value="UniProtKB-SubCell"/>
</dbReference>
<evidence type="ECO:0000256" key="9">
    <source>
        <dbReference type="SAM" id="MobiDB-lite"/>
    </source>
</evidence>
<feature type="compositionally biased region" description="Basic and acidic residues" evidence="9">
    <location>
        <begin position="1"/>
        <end position="10"/>
    </location>
</feature>
<evidence type="ECO:0000256" key="2">
    <source>
        <dbReference type="ARBA" id="ARBA00022723"/>
    </source>
</evidence>
<dbReference type="Proteomes" id="UP000769528">
    <property type="component" value="Unassembled WGS sequence"/>
</dbReference>
<dbReference type="PROSITE" id="PS50157">
    <property type="entry name" value="ZINC_FINGER_C2H2_2"/>
    <property type="match status" value="2"/>
</dbReference>
<dbReference type="GO" id="GO:0008270">
    <property type="term" value="F:zinc ion binding"/>
    <property type="evidence" value="ECO:0007669"/>
    <property type="project" value="UniProtKB-KW"/>
</dbReference>
<dbReference type="SUPFAM" id="SSF57667">
    <property type="entry name" value="beta-beta-alpha zinc fingers"/>
    <property type="match status" value="1"/>
</dbReference>
<keyword evidence="2" id="KW-0479">Metal-binding</keyword>
<dbReference type="GO" id="GO:0000785">
    <property type="term" value="C:chromatin"/>
    <property type="evidence" value="ECO:0007669"/>
    <property type="project" value="TreeGrafter"/>
</dbReference>
<dbReference type="InterPro" id="IPR013087">
    <property type="entry name" value="Znf_C2H2_type"/>
</dbReference>